<comment type="caution">
    <text evidence="2">The sequence shown here is derived from an EMBL/GenBank/DDBJ whole genome shotgun (WGS) entry which is preliminary data.</text>
</comment>
<proteinExistence type="predicted"/>
<sequence>QEQQQQDFNELRFRRYGMKGHVAQPTPALAQVVTNATPDDVEFRCFTPYPFLNPVSKDDYVVGRSARSEIQMAVIKEAKVVTAHTIRRTVKKVIAASGKKRKAKNNSVNGSNDKDSDTVGEEKDQEGDDSADGPAEIEDEKDEPGTTGDHNGFCTSLLRYHRRPTATLRTGKRFTRLIQSARGN</sequence>
<feature type="region of interest" description="Disordered" evidence="1">
    <location>
        <begin position="95"/>
        <end position="156"/>
    </location>
</feature>
<evidence type="ECO:0000313" key="2">
    <source>
        <dbReference type="EMBL" id="KAG0250589.1"/>
    </source>
</evidence>
<evidence type="ECO:0000313" key="3">
    <source>
        <dbReference type="Proteomes" id="UP000807716"/>
    </source>
</evidence>
<name>A0A9P6PRH6_9FUNG</name>
<dbReference type="EMBL" id="JAAAJB010000846">
    <property type="protein sequence ID" value="KAG0250589.1"/>
    <property type="molecule type" value="Genomic_DNA"/>
</dbReference>
<feature type="compositionally biased region" description="Basic and acidic residues" evidence="1">
    <location>
        <begin position="112"/>
        <end position="122"/>
    </location>
</feature>
<feature type="non-terminal residue" evidence="2">
    <location>
        <position position="184"/>
    </location>
</feature>
<dbReference type="AlphaFoldDB" id="A0A9P6PRH6"/>
<protein>
    <submittedName>
        <fullName evidence="2">Uncharacterized protein</fullName>
    </submittedName>
</protein>
<reference evidence="2" key="1">
    <citation type="journal article" date="2020" name="Fungal Divers.">
        <title>Resolving the Mortierellaceae phylogeny through synthesis of multi-gene phylogenetics and phylogenomics.</title>
        <authorList>
            <person name="Vandepol N."/>
            <person name="Liber J."/>
            <person name="Desiro A."/>
            <person name="Na H."/>
            <person name="Kennedy M."/>
            <person name="Barry K."/>
            <person name="Grigoriev I.V."/>
            <person name="Miller A.N."/>
            <person name="O'Donnell K."/>
            <person name="Stajich J.E."/>
            <person name="Bonito G."/>
        </authorList>
    </citation>
    <scope>NUCLEOTIDE SEQUENCE</scope>
    <source>
        <strain evidence="2">BC1065</strain>
    </source>
</reference>
<dbReference type="Proteomes" id="UP000807716">
    <property type="component" value="Unassembled WGS sequence"/>
</dbReference>
<accession>A0A9P6PRH6</accession>
<evidence type="ECO:0000256" key="1">
    <source>
        <dbReference type="SAM" id="MobiDB-lite"/>
    </source>
</evidence>
<gene>
    <name evidence="2" type="ORF">DFQ27_009335</name>
</gene>
<feature type="compositionally biased region" description="Acidic residues" evidence="1">
    <location>
        <begin position="123"/>
        <end position="142"/>
    </location>
</feature>
<organism evidence="2 3">
    <name type="scientific">Actinomortierella ambigua</name>
    <dbReference type="NCBI Taxonomy" id="1343610"/>
    <lineage>
        <taxon>Eukaryota</taxon>
        <taxon>Fungi</taxon>
        <taxon>Fungi incertae sedis</taxon>
        <taxon>Mucoromycota</taxon>
        <taxon>Mortierellomycotina</taxon>
        <taxon>Mortierellomycetes</taxon>
        <taxon>Mortierellales</taxon>
        <taxon>Mortierellaceae</taxon>
        <taxon>Actinomortierella</taxon>
    </lineage>
</organism>
<keyword evidence="3" id="KW-1185">Reference proteome</keyword>